<protein>
    <submittedName>
        <fullName evidence="1">Uncharacterized protein</fullName>
    </submittedName>
</protein>
<dbReference type="EMBL" id="MN448287">
    <property type="protein sequence ID" value="QFG74434.1"/>
    <property type="molecule type" value="Genomic_DNA"/>
</dbReference>
<proteinExistence type="predicted"/>
<name>A0A5J6VLS6_9VIRU</name>
<evidence type="ECO:0000313" key="1">
    <source>
        <dbReference type="EMBL" id="QFG74434.1"/>
    </source>
</evidence>
<accession>A0A5J6VLS6</accession>
<reference evidence="1" key="1">
    <citation type="journal article" date="2019" name="Philos. Trans. R. Soc. Lond., B, Biol. Sci.">
        <title>Targeted metagenomic recovery of four divergent viruses reveals shared and distinctive characteristics of giant viruses of marine eukaryotes.</title>
        <authorList>
            <person name="Needham D.M."/>
            <person name="Poirier C."/>
            <person name="Hehenberger E."/>
            <person name="Jimenez V."/>
            <person name="Swalwell J.E."/>
            <person name="Santoro A.E."/>
            <person name="Worden A.Z."/>
        </authorList>
    </citation>
    <scope>NUCLEOTIDE SEQUENCE</scope>
    <source>
        <strain evidence="1">MPacV-611</strain>
    </source>
</reference>
<organism evidence="1">
    <name type="scientific">Megaviridae environmental sample</name>
    <dbReference type="NCBI Taxonomy" id="1737588"/>
    <lineage>
        <taxon>Viruses</taxon>
        <taxon>Varidnaviria</taxon>
        <taxon>Bamfordvirae</taxon>
        <taxon>Nucleocytoviricota</taxon>
        <taxon>Megaviricetes</taxon>
        <taxon>Imitervirales</taxon>
        <taxon>Mimiviridae</taxon>
        <taxon>environmental samples</taxon>
    </lineage>
</organism>
<sequence length="167" mass="19624">MSKKVKSTFAFTDGSKVYKEFNKGYKTHTKGYVILGPPGIGKTWYVKNQKGKKDWVDSDDLLGALGVKWHQNQNNKLDFRLNYLRADYILEQSKLLGYRIIGALFWEYKADAMVIPPMSQHMIYMKKRKDLNEKKLKNFRKIFKDHAIKFQIPIFESIEDAVEHLTK</sequence>